<keyword evidence="1" id="KW-0812">Transmembrane</keyword>
<evidence type="ECO:0000313" key="3">
    <source>
        <dbReference type="Proteomes" id="UP000180057"/>
    </source>
</evidence>
<proteinExistence type="predicted"/>
<keyword evidence="3" id="KW-1185">Reference proteome</keyword>
<dbReference type="EMBL" id="MLQS01000001">
    <property type="protein sequence ID" value="OIJ21739.1"/>
    <property type="molecule type" value="Genomic_DNA"/>
</dbReference>
<accession>A0A1S2MAP9</accession>
<reference evidence="2 3" key="1">
    <citation type="submission" date="2016-10" db="EMBL/GenBank/DDBJ databases">
        <title>Draft genome sequences of four alkaliphilic bacteria belonging to the Anaerobacillus genus.</title>
        <authorList>
            <person name="Bassil N.M."/>
            <person name="Lloyd J.R."/>
        </authorList>
    </citation>
    <scope>NUCLEOTIDE SEQUENCE [LARGE SCALE GENOMIC DNA]</scope>
    <source>
        <strain evidence="2 3">DSM 22531</strain>
    </source>
</reference>
<dbReference type="STRING" id="472963.BKP45_03305"/>
<evidence type="ECO:0000313" key="2">
    <source>
        <dbReference type="EMBL" id="OIJ21739.1"/>
    </source>
</evidence>
<name>A0A1S2MAP9_9BACI</name>
<keyword evidence="1" id="KW-1133">Transmembrane helix</keyword>
<dbReference type="AlphaFoldDB" id="A0A1S2MAP9"/>
<sequence length="236" mass="26536">MKRTIIYTSIIGALLLFMAFVILVSPVEKLQPTTITDRAIASHFWATIDDLSFELRSDGVYIEQRLPSDRFNELVQISVHEDLNLTAVNGTLEDGKAIIVANSKILSFIPSQYRLRYSPSVKNGRVILALEEAKIGRLPLSKSAVISSLAKSKGEMLEVDEEDNIVFIGTPRSLQFQEAKIEDDTLYLAFQIKINSITDVLELANFMMPEQLLDIIKRQLLRSRGDDIGNCYRTGL</sequence>
<gene>
    <name evidence="2" type="ORF">BKP45_03305</name>
</gene>
<dbReference type="RefSeq" id="WP_071388325.1">
    <property type="nucleotide sequence ID" value="NZ_MLQS01000001.1"/>
</dbReference>
<dbReference type="OrthoDB" id="2985023at2"/>
<feature type="transmembrane region" description="Helical" evidence="1">
    <location>
        <begin position="5"/>
        <end position="24"/>
    </location>
</feature>
<dbReference type="Proteomes" id="UP000180057">
    <property type="component" value="Unassembled WGS sequence"/>
</dbReference>
<keyword evidence="1" id="KW-0472">Membrane</keyword>
<organism evidence="2 3">
    <name type="scientific">Anaerobacillus alkalidiazotrophicus</name>
    <dbReference type="NCBI Taxonomy" id="472963"/>
    <lineage>
        <taxon>Bacteria</taxon>
        <taxon>Bacillati</taxon>
        <taxon>Bacillota</taxon>
        <taxon>Bacilli</taxon>
        <taxon>Bacillales</taxon>
        <taxon>Bacillaceae</taxon>
        <taxon>Anaerobacillus</taxon>
    </lineage>
</organism>
<evidence type="ECO:0000256" key="1">
    <source>
        <dbReference type="SAM" id="Phobius"/>
    </source>
</evidence>
<protein>
    <submittedName>
        <fullName evidence="2">Uncharacterized protein</fullName>
    </submittedName>
</protein>
<comment type="caution">
    <text evidence="2">The sequence shown here is derived from an EMBL/GenBank/DDBJ whole genome shotgun (WGS) entry which is preliminary data.</text>
</comment>